<dbReference type="InterPro" id="IPR015421">
    <property type="entry name" value="PyrdxlP-dep_Trfase_major"/>
</dbReference>
<dbReference type="STRING" id="206665.SAMN04488516_10573"/>
<evidence type="ECO:0000256" key="1">
    <source>
        <dbReference type="ARBA" id="ARBA00001933"/>
    </source>
</evidence>
<comment type="catalytic activity">
    <reaction evidence="11">
        <text>6-carboxyhexanoyl-[ACP] + L-alanine + H(+) = (8S)-8-amino-7-oxononanoate + holo-[ACP] + CO2</text>
        <dbReference type="Rhea" id="RHEA:42288"/>
        <dbReference type="Rhea" id="RHEA-COMP:9685"/>
        <dbReference type="Rhea" id="RHEA-COMP:9955"/>
        <dbReference type="ChEBI" id="CHEBI:15378"/>
        <dbReference type="ChEBI" id="CHEBI:16526"/>
        <dbReference type="ChEBI" id="CHEBI:57972"/>
        <dbReference type="ChEBI" id="CHEBI:64479"/>
        <dbReference type="ChEBI" id="CHEBI:78846"/>
        <dbReference type="ChEBI" id="CHEBI:149468"/>
        <dbReference type="EC" id="2.3.1.47"/>
    </reaction>
</comment>
<dbReference type="SUPFAM" id="SSF53383">
    <property type="entry name" value="PLP-dependent transferases"/>
    <property type="match status" value="1"/>
</dbReference>
<protein>
    <recommendedName>
        <fullName evidence="5">8-amino-7-oxononanoate synthase</fullName>
        <ecNumber evidence="5">2.3.1.47</ecNumber>
    </recommendedName>
    <alternativeName>
        <fullName evidence="9">7-keto-8-amino-pelargonic acid synthase</fullName>
    </alternativeName>
    <alternativeName>
        <fullName evidence="10">8-amino-7-ketopelargonate synthase</fullName>
    </alternativeName>
</protein>
<keyword evidence="8 12" id="KW-0663">Pyridoxal phosphate</keyword>
<dbReference type="GO" id="GO:0009102">
    <property type="term" value="P:biotin biosynthetic process"/>
    <property type="evidence" value="ECO:0007669"/>
    <property type="project" value="UniProtKB-KW"/>
</dbReference>
<dbReference type="GO" id="GO:0030170">
    <property type="term" value="F:pyridoxal phosphate binding"/>
    <property type="evidence" value="ECO:0007669"/>
    <property type="project" value="InterPro"/>
</dbReference>
<dbReference type="OrthoDB" id="9807157at2"/>
<dbReference type="Gene3D" id="3.40.640.10">
    <property type="entry name" value="Type I PLP-dependent aspartate aminotransferase-like (Major domain)"/>
    <property type="match status" value="1"/>
</dbReference>
<evidence type="ECO:0000256" key="3">
    <source>
        <dbReference type="ARBA" id="ARBA00010008"/>
    </source>
</evidence>
<evidence type="ECO:0000256" key="10">
    <source>
        <dbReference type="ARBA" id="ARBA00033381"/>
    </source>
</evidence>
<dbReference type="Gene3D" id="3.90.1150.10">
    <property type="entry name" value="Aspartate Aminotransferase, domain 1"/>
    <property type="match status" value="1"/>
</dbReference>
<dbReference type="Proteomes" id="UP000199602">
    <property type="component" value="Unassembled WGS sequence"/>
</dbReference>
<keyword evidence="16" id="KW-1185">Reference proteome</keyword>
<organism evidence="15 16">
    <name type="scientific">Desulfonauticus submarinus</name>
    <dbReference type="NCBI Taxonomy" id="206665"/>
    <lineage>
        <taxon>Bacteria</taxon>
        <taxon>Pseudomonadati</taxon>
        <taxon>Thermodesulfobacteriota</taxon>
        <taxon>Desulfovibrionia</taxon>
        <taxon>Desulfovibrionales</taxon>
        <taxon>Desulfonauticaceae</taxon>
        <taxon>Desulfonauticus</taxon>
    </lineage>
</organism>
<dbReference type="InterPro" id="IPR015422">
    <property type="entry name" value="PyrdxlP-dep_Trfase_small"/>
</dbReference>
<dbReference type="EMBL" id="FNIN01000005">
    <property type="protein sequence ID" value="SDN71139.1"/>
    <property type="molecule type" value="Genomic_DNA"/>
</dbReference>
<gene>
    <name evidence="15" type="ORF">SAMN04488516_10573</name>
</gene>
<dbReference type="GO" id="GO:0008710">
    <property type="term" value="F:8-amino-7-oxononanoate synthase activity"/>
    <property type="evidence" value="ECO:0007669"/>
    <property type="project" value="UniProtKB-EC"/>
</dbReference>
<reference evidence="15 16" key="1">
    <citation type="submission" date="2016-10" db="EMBL/GenBank/DDBJ databases">
        <authorList>
            <person name="de Groot N.N."/>
        </authorList>
    </citation>
    <scope>NUCLEOTIDE SEQUENCE [LARGE SCALE GENOMIC DNA]</scope>
    <source>
        <strain evidence="15 16">DSM 15269</strain>
    </source>
</reference>
<dbReference type="InterPro" id="IPR004839">
    <property type="entry name" value="Aminotransferase_I/II_large"/>
</dbReference>
<dbReference type="RefSeq" id="WP_092065116.1">
    <property type="nucleotide sequence ID" value="NZ_FNIN01000005.1"/>
</dbReference>
<keyword evidence="13" id="KW-0812">Transmembrane</keyword>
<dbReference type="PANTHER" id="PTHR13693:SF100">
    <property type="entry name" value="8-AMINO-7-OXONONANOATE SYNTHASE"/>
    <property type="match status" value="1"/>
</dbReference>
<comment type="subunit">
    <text evidence="4">Homodimer.</text>
</comment>
<feature type="transmembrane region" description="Helical" evidence="13">
    <location>
        <begin position="266"/>
        <end position="287"/>
    </location>
</feature>
<dbReference type="PROSITE" id="PS00599">
    <property type="entry name" value="AA_TRANSFER_CLASS_2"/>
    <property type="match status" value="1"/>
</dbReference>
<dbReference type="Pfam" id="PF00155">
    <property type="entry name" value="Aminotran_1_2"/>
    <property type="match status" value="1"/>
</dbReference>
<evidence type="ECO:0000313" key="15">
    <source>
        <dbReference type="EMBL" id="SDN71139.1"/>
    </source>
</evidence>
<keyword evidence="13" id="KW-1133">Transmembrane helix</keyword>
<keyword evidence="13" id="KW-0472">Membrane</keyword>
<evidence type="ECO:0000256" key="11">
    <source>
        <dbReference type="ARBA" id="ARBA00047715"/>
    </source>
</evidence>
<evidence type="ECO:0000256" key="12">
    <source>
        <dbReference type="RuleBase" id="RU003693"/>
    </source>
</evidence>
<feature type="domain" description="Aminotransferase class I/classII large" evidence="14">
    <location>
        <begin position="41"/>
        <end position="376"/>
    </location>
</feature>
<accession>A0A1H0DM54</accession>
<comment type="similarity">
    <text evidence="3">Belongs to the class-II pyridoxal-phosphate-dependent aminotransferase family. BioF subfamily.</text>
</comment>
<dbReference type="InterPro" id="IPR050087">
    <property type="entry name" value="AON_synthase_class-II"/>
</dbReference>
<dbReference type="InterPro" id="IPR001917">
    <property type="entry name" value="Aminotrans_II_pyridoxalP_BS"/>
</dbReference>
<comment type="cofactor">
    <cofactor evidence="1 12">
        <name>pyridoxal 5'-phosphate</name>
        <dbReference type="ChEBI" id="CHEBI:597326"/>
    </cofactor>
</comment>
<dbReference type="EC" id="2.3.1.47" evidence="5"/>
<evidence type="ECO:0000256" key="4">
    <source>
        <dbReference type="ARBA" id="ARBA00011738"/>
    </source>
</evidence>
<keyword evidence="7" id="KW-0093">Biotin biosynthesis</keyword>
<evidence type="ECO:0000256" key="9">
    <source>
        <dbReference type="ARBA" id="ARBA00032610"/>
    </source>
</evidence>
<evidence type="ECO:0000256" key="13">
    <source>
        <dbReference type="SAM" id="Phobius"/>
    </source>
</evidence>
<evidence type="ECO:0000256" key="5">
    <source>
        <dbReference type="ARBA" id="ARBA00013187"/>
    </source>
</evidence>
<name>A0A1H0DM54_9BACT</name>
<dbReference type="CDD" id="cd06454">
    <property type="entry name" value="KBL_like"/>
    <property type="match status" value="1"/>
</dbReference>
<keyword evidence="6" id="KW-0808">Transferase</keyword>
<dbReference type="AlphaFoldDB" id="A0A1H0DM54"/>
<evidence type="ECO:0000256" key="6">
    <source>
        <dbReference type="ARBA" id="ARBA00022679"/>
    </source>
</evidence>
<evidence type="ECO:0000313" key="16">
    <source>
        <dbReference type="Proteomes" id="UP000199602"/>
    </source>
</evidence>
<dbReference type="InterPro" id="IPR015424">
    <property type="entry name" value="PyrdxlP-dep_Trfase"/>
</dbReference>
<proteinExistence type="inferred from homology"/>
<evidence type="ECO:0000256" key="2">
    <source>
        <dbReference type="ARBA" id="ARBA00004746"/>
    </source>
</evidence>
<evidence type="ECO:0000256" key="7">
    <source>
        <dbReference type="ARBA" id="ARBA00022756"/>
    </source>
</evidence>
<evidence type="ECO:0000259" key="14">
    <source>
        <dbReference type="Pfam" id="PF00155"/>
    </source>
</evidence>
<dbReference type="PANTHER" id="PTHR13693">
    <property type="entry name" value="CLASS II AMINOTRANSFERASE/8-AMINO-7-OXONONANOATE SYNTHASE"/>
    <property type="match status" value="1"/>
</dbReference>
<sequence>MKFSWNEHIKTLLKKQKKANLFRTCLTFINGADLYLTFKTKKVLNLASNNYLGLANNPSLIKETITLLQKYGIGAGASPLISGHSELTFNLENTLAKFKHTEACLVFSSGYTTNIGIFSALADKNTLVFSDKLNHASIIDGILLSQAKLIRYKHLDIEHLDYLLKKYTAYPKKILVTDSIFSMDGDIAPLNDLVYLKKKYNFLFIIDEAHATGIFGQGRGLAHEFKVQKEIDIQMGTFSKALGTQGGYVCANKNIISLLINKARSFIFSTAISPVIAGSTLAAINFIKKHPNNSKKLLTLAKDIKDYLNNLNFDTGNSCSQIIPIILKDPVLTLKAKDFLLEQDIFIPAIRPPAVPPNTSRLRISLRADLQDQDILKIKQSFKNLKEFLAKC</sequence>
<comment type="pathway">
    <text evidence="2">Cofactor biosynthesis; biotin biosynthesis.</text>
</comment>
<evidence type="ECO:0000256" key="8">
    <source>
        <dbReference type="ARBA" id="ARBA00022898"/>
    </source>
</evidence>